<name>A0A0R2KHY9_9LACO</name>
<evidence type="ECO:0000256" key="1">
    <source>
        <dbReference type="ARBA" id="ARBA00022517"/>
    </source>
</evidence>
<keyword evidence="3" id="KW-0378">Hydrolase</keyword>
<evidence type="ECO:0000256" key="4">
    <source>
        <dbReference type="ARBA" id="ARBA00022807"/>
    </source>
</evidence>
<sequence>MLAGYELSGHADPNAVEGQDIICAATSVLAINTLNSLEQLLKLMVITEGEEENDGYLYVTLEIKDLQRPEVQLLLASFELGIKEIAKNYPDYLKIVK</sequence>
<dbReference type="AlphaFoldDB" id="A0A0R2KHY9"/>
<evidence type="ECO:0000256" key="3">
    <source>
        <dbReference type="ARBA" id="ARBA00022801"/>
    </source>
</evidence>
<dbReference type="Pfam" id="PF04327">
    <property type="entry name" value="Peptidase_Prp"/>
    <property type="match status" value="1"/>
</dbReference>
<keyword evidence="2" id="KW-0645">Protease</keyword>
<reference evidence="7 8" key="1">
    <citation type="journal article" date="2015" name="Genome Announc.">
        <title>Expanding the biotechnology potential of lactobacilli through comparative genomics of 213 strains and associated genera.</title>
        <authorList>
            <person name="Sun Z."/>
            <person name="Harris H.M."/>
            <person name="McCann A."/>
            <person name="Guo C."/>
            <person name="Argimon S."/>
            <person name="Zhang W."/>
            <person name="Yang X."/>
            <person name="Jeffery I.B."/>
            <person name="Cooney J.C."/>
            <person name="Kagawa T.F."/>
            <person name="Liu W."/>
            <person name="Song Y."/>
            <person name="Salvetti E."/>
            <person name="Wrobel A."/>
            <person name="Rasinkangas P."/>
            <person name="Parkhill J."/>
            <person name="Rea M.C."/>
            <person name="O'Sullivan O."/>
            <person name="Ritari J."/>
            <person name="Douillard F.P."/>
            <person name="Paul Ross R."/>
            <person name="Yang R."/>
            <person name="Briner A.E."/>
            <person name="Felis G.E."/>
            <person name="de Vos W.M."/>
            <person name="Barrangou R."/>
            <person name="Klaenhammer T.R."/>
            <person name="Caufield P.W."/>
            <person name="Cui Y."/>
            <person name="Zhang H."/>
            <person name="O'Toole P.W."/>
        </authorList>
    </citation>
    <scope>NUCLEOTIDE SEQUENCE [LARGE SCALE GENOMIC DNA]</scope>
    <source>
        <strain evidence="7 8">DSM 22408</strain>
    </source>
</reference>
<gene>
    <name evidence="7" type="ORF">IV53_GL000912</name>
</gene>
<keyword evidence="8" id="KW-1185">Reference proteome</keyword>
<evidence type="ECO:0000256" key="2">
    <source>
        <dbReference type="ARBA" id="ARBA00022670"/>
    </source>
</evidence>
<protein>
    <recommendedName>
        <fullName evidence="6">Ribosomal processing cysteine protease Prp</fullName>
    </recommendedName>
</protein>
<dbReference type="CDD" id="cd16332">
    <property type="entry name" value="Prp-like"/>
    <property type="match status" value="1"/>
</dbReference>
<dbReference type="eggNOG" id="COG2868">
    <property type="taxonomic scope" value="Bacteria"/>
</dbReference>
<evidence type="ECO:0000256" key="6">
    <source>
        <dbReference type="ARBA" id="ARBA00044538"/>
    </source>
</evidence>
<dbReference type="SUPFAM" id="SSF118010">
    <property type="entry name" value="TM1457-like"/>
    <property type="match status" value="1"/>
</dbReference>
<dbReference type="Gene3D" id="3.30.70.1490">
    <property type="entry name" value="Cysteine protease Prp"/>
    <property type="match status" value="1"/>
</dbReference>
<accession>A0A0R2KHY9</accession>
<dbReference type="PATRIC" id="fig|1122146.4.peg.946"/>
<comment type="similarity">
    <text evidence="5">Belongs to the Prp family.</text>
</comment>
<dbReference type="GO" id="GO:0006508">
    <property type="term" value="P:proteolysis"/>
    <property type="evidence" value="ECO:0007669"/>
    <property type="project" value="UniProtKB-KW"/>
</dbReference>
<evidence type="ECO:0000313" key="8">
    <source>
        <dbReference type="Proteomes" id="UP000051500"/>
    </source>
</evidence>
<dbReference type="EMBL" id="JQBZ01000025">
    <property type="protein sequence ID" value="KRN88942.1"/>
    <property type="molecule type" value="Genomic_DNA"/>
</dbReference>
<organism evidence="7 8">
    <name type="scientific">Ligilactobacillus ceti DSM 22408</name>
    <dbReference type="NCBI Taxonomy" id="1122146"/>
    <lineage>
        <taxon>Bacteria</taxon>
        <taxon>Bacillati</taxon>
        <taxon>Bacillota</taxon>
        <taxon>Bacilli</taxon>
        <taxon>Lactobacillales</taxon>
        <taxon>Lactobacillaceae</taxon>
        <taxon>Ligilactobacillus</taxon>
    </lineage>
</organism>
<dbReference type="Proteomes" id="UP000051500">
    <property type="component" value="Unassembled WGS sequence"/>
</dbReference>
<dbReference type="GO" id="GO:0042254">
    <property type="term" value="P:ribosome biogenesis"/>
    <property type="evidence" value="ECO:0007669"/>
    <property type="project" value="UniProtKB-KW"/>
</dbReference>
<dbReference type="InterPro" id="IPR036764">
    <property type="entry name" value="Peptidase_Prp_sf"/>
</dbReference>
<keyword evidence="1" id="KW-0690">Ribosome biogenesis</keyword>
<dbReference type="PANTHER" id="PTHR39178">
    <property type="entry name" value="HYPOTHETICAL RIBOSOME-ASSOCIATED PROTEIN"/>
    <property type="match status" value="1"/>
</dbReference>
<evidence type="ECO:0000256" key="5">
    <source>
        <dbReference type="ARBA" id="ARBA00044503"/>
    </source>
</evidence>
<dbReference type="InterPro" id="IPR007422">
    <property type="entry name" value="Peptidase_Prp"/>
</dbReference>
<keyword evidence="4" id="KW-0788">Thiol protease</keyword>
<evidence type="ECO:0000313" key="7">
    <source>
        <dbReference type="EMBL" id="KRN88942.1"/>
    </source>
</evidence>
<proteinExistence type="inferred from homology"/>
<comment type="caution">
    <text evidence="7">The sequence shown here is derived from an EMBL/GenBank/DDBJ whole genome shotgun (WGS) entry which is preliminary data.</text>
</comment>
<dbReference type="GO" id="GO:0008234">
    <property type="term" value="F:cysteine-type peptidase activity"/>
    <property type="evidence" value="ECO:0007669"/>
    <property type="project" value="UniProtKB-KW"/>
</dbReference>
<dbReference type="PANTHER" id="PTHR39178:SF1">
    <property type="entry name" value="RIBOSOMAL-PROCESSING CYSTEINE PROTEASE PRP"/>
    <property type="match status" value="1"/>
</dbReference>
<dbReference type="STRING" id="1122146.IV53_GL000912"/>